<feature type="non-terminal residue" evidence="1">
    <location>
        <position position="168"/>
    </location>
</feature>
<reference evidence="1" key="1">
    <citation type="submission" date="2021-02" db="EMBL/GenBank/DDBJ databases">
        <authorList>
            <person name="Dougan E. K."/>
            <person name="Rhodes N."/>
            <person name="Thang M."/>
            <person name="Chan C."/>
        </authorList>
    </citation>
    <scope>NUCLEOTIDE SEQUENCE</scope>
</reference>
<sequence length="168" mass="17951">ELLARTETEFRKRRRREASISGVEAAAVAAEAAVLRPWTITRASLDAQFAAALHAAEAAATAAPDPPGPDDTLLAFAQLAEDSAQFVASAAARRAWPQADSQRAAEFRAAEQAAQRASWAAGQAVACADSRDFDQEWSLKLRRAAVHSAEMAEKYARECRGLVNASPC</sequence>
<dbReference type="AlphaFoldDB" id="A0A813JZP5"/>
<evidence type="ECO:0000313" key="2">
    <source>
        <dbReference type="Proteomes" id="UP000626109"/>
    </source>
</evidence>
<organism evidence="1 2">
    <name type="scientific">Polarella glacialis</name>
    <name type="common">Dinoflagellate</name>
    <dbReference type="NCBI Taxonomy" id="89957"/>
    <lineage>
        <taxon>Eukaryota</taxon>
        <taxon>Sar</taxon>
        <taxon>Alveolata</taxon>
        <taxon>Dinophyceae</taxon>
        <taxon>Suessiales</taxon>
        <taxon>Suessiaceae</taxon>
        <taxon>Polarella</taxon>
    </lineage>
</organism>
<dbReference type="EMBL" id="CAJNNW010027248">
    <property type="protein sequence ID" value="CAE8690381.1"/>
    <property type="molecule type" value="Genomic_DNA"/>
</dbReference>
<gene>
    <name evidence="1" type="ORF">PGLA2088_LOCUS26934</name>
</gene>
<dbReference type="Proteomes" id="UP000626109">
    <property type="component" value="Unassembled WGS sequence"/>
</dbReference>
<comment type="caution">
    <text evidence="1">The sequence shown here is derived from an EMBL/GenBank/DDBJ whole genome shotgun (WGS) entry which is preliminary data.</text>
</comment>
<accession>A0A813JZP5</accession>
<proteinExistence type="predicted"/>
<protein>
    <submittedName>
        <fullName evidence="1">Uncharacterized protein</fullName>
    </submittedName>
</protein>
<name>A0A813JZP5_POLGL</name>
<evidence type="ECO:0000313" key="1">
    <source>
        <dbReference type="EMBL" id="CAE8690381.1"/>
    </source>
</evidence>